<name>A0AAD9H5P0_9PEZI</name>
<evidence type="ECO:0000313" key="1">
    <source>
        <dbReference type="EMBL" id="KAK2022720.1"/>
    </source>
</evidence>
<evidence type="ECO:0000313" key="2">
    <source>
        <dbReference type="Proteomes" id="UP001232148"/>
    </source>
</evidence>
<protein>
    <submittedName>
        <fullName evidence="1">Uncharacterized protein</fullName>
    </submittedName>
</protein>
<dbReference type="AlphaFoldDB" id="A0AAD9H5P0"/>
<keyword evidence="2" id="KW-1185">Reference proteome</keyword>
<dbReference type="Proteomes" id="UP001232148">
    <property type="component" value="Unassembled WGS sequence"/>
</dbReference>
<gene>
    <name evidence="1" type="ORF">LX32DRAFT_184964</name>
</gene>
<comment type="caution">
    <text evidence="1">The sequence shown here is derived from an EMBL/GenBank/DDBJ whole genome shotgun (WGS) entry which is preliminary data.</text>
</comment>
<reference evidence="1" key="1">
    <citation type="submission" date="2021-06" db="EMBL/GenBank/DDBJ databases">
        <title>Comparative genomics, transcriptomics and evolutionary studies reveal genomic signatures of adaptation to plant cell wall in hemibiotrophic fungi.</title>
        <authorList>
            <consortium name="DOE Joint Genome Institute"/>
            <person name="Baroncelli R."/>
            <person name="Diaz J.F."/>
            <person name="Benocci T."/>
            <person name="Peng M."/>
            <person name="Battaglia E."/>
            <person name="Haridas S."/>
            <person name="Andreopoulos W."/>
            <person name="Labutti K."/>
            <person name="Pangilinan J."/>
            <person name="Floch G.L."/>
            <person name="Makela M.R."/>
            <person name="Henrissat B."/>
            <person name="Grigoriev I.V."/>
            <person name="Crouch J.A."/>
            <person name="De Vries R.P."/>
            <person name="Sukno S.A."/>
            <person name="Thon M.R."/>
        </authorList>
    </citation>
    <scope>NUCLEOTIDE SEQUENCE</scope>
    <source>
        <strain evidence="1">MAFF235873</strain>
    </source>
</reference>
<organism evidence="1 2">
    <name type="scientific">Colletotrichum zoysiae</name>
    <dbReference type="NCBI Taxonomy" id="1216348"/>
    <lineage>
        <taxon>Eukaryota</taxon>
        <taxon>Fungi</taxon>
        <taxon>Dikarya</taxon>
        <taxon>Ascomycota</taxon>
        <taxon>Pezizomycotina</taxon>
        <taxon>Sordariomycetes</taxon>
        <taxon>Hypocreomycetidae</taxon>
        <taxon>Glomerellales</taxon>
        <taxon>Glomerellaceae</taxon>
        <taxon>Colletotrichum</taxon>
        <taxon>Colletotrichum graminicola species complex</taxon>
    </lineage>
</organism>
<sequence length="179" mass="19824">MTVTVLLRSSQAHLAPPIVPIRPGVSPFTLALSHPVGPLPLPSIIHPFRVPFPVSRPCPSSNTRYRRPLFPPFTTGNTTDRPLTAYPPSHRTRPPYFAHIFSIFPIRLLPSSPNRPDRPFDLLSLLSHALSKALLVVPPAPFGCSIRLSDDFFLLSCSPVAAPQAPIWTTFRNLLTDWP</sequence>
<proteinExistence type="predicted"/>
<accession>A0AAD9H5P0</accession>
<dbReference type="EMBL" id="MU843029">
    <property type="protein sequence ID" value="KAK2022720.1"/>
    <property type="molecule type" value="Genomic_DNA"/>
</dbReference>